<dbReference type="PANTHER" id="PTHR34501">
    <property type="entry name" value="PROTEIN YDDL-RELATED"/>
    <property type="match status" value="1"/>
</dbReference>
<feature type="signal peptide" evidence="4">
    <location>
        <begin position="1"/>
        <end position="19"/>
    </location>
</feature>
<evidence type="ECO:0000256" key="3">
    <source>
        <dbReference type="ARBA" id="ARBA00023136"/>
    </source>
</evidence>
<dbReference type="InterPro" id="IPR050298">
    <property type="entry name" value="Gram-neg_bact_OMP"/>
</dbReference>
<evidence type="ECO:0000256" key="1">
    <source>
        <dbReference type="ARBA" id="ARBA00004571"/>
    </source>
</evidence>
<evidence type="ECO:0000313" key="6">
    <source>
        <dbReference type="EMBL" id="PML57954.1"/>
    </source>
</evidence>
<protein>
    <recommendedName>
        <fullName evidence="5">Porin domain-containing protein</fullName>
    </recommendedName>
</protein>
<evidence type="ECO:0000259" key="5">
    <source>
        <dbReference type="Pfam" id="PF13609"/>
    </source>
</evidence>
<dbReference type="GO" id="GO:0015288">
    <property type="term" value="F:porin activity"/>
    <property type="evidence" value="ECO:0007669"/>
    <property type="project" value="InterPro"/>
</dbReference>
<dbReference type="Proteomes" id="UP000235746">
    <property type="component" value="Unassembled WGS sequence"/>
</dbReference>
<dbReference type="RefSeq" id="WP_102558183.1">
    <property type="nucleotide sequence ID" value="NZ_MCYL01000010.1"/>
</dbReference>
<gene>
    <name evidence="6" type="ORF">BCT74_18835</name>
</gene>
<dbReference type="Pfam" id="PF13609">
    <property type="entry name" value="Porin_4"/>
    <property type="match status" value="1"/>
</dbReference>
<proteinExistence type="predicted"/>
<dbReference type="AlphaFoldDB" id="A0A2N7IJN2"/>
<sequence length="324" mass="35825">MKKTILALATSAVLSPAYAYEIINNDTAYLDVYGEVKARAFFYDNESNDYTFGESKIGVDARYSVTDTTSVLSLVEAEINFDAEEDKDEDDLYLSKYYAGAQHEVLGTLTFGKHATTSDDLNGVDYSEAFGGLANLNAVSQHDLGLKYKFETEVFALSVNYGPEAGDLDREIMEAYGQYFLADLTLTAGVGSSSTNVTQNSKDELYSMLSGELNMGDYKLGATYYNTDIEDRSNSQRDVKKNAFAIAGQIEVIEKLFGYTGYEFISQDSNTRTLDGEINNFYLGSRYEIVEWASVYAEVNLVDDGTKIVDEQATNYALGATVSW</sequence>
<evidence type="ECO:0000313" key="7">
    <source>
        <dbReference type="Proteomes" id="UP000235746"/>
    </source>
</evidence>
<dbReference type="InterPro" id="IPR033900">
    <property type="entry name" value="Gram_neg_porin_domain"/>
</dbReference>
<accession>A0A2N7IJN2</accession>
<dbReference type="SUPFAM" id="SSF56935">
    <property type="entry name" value="Porins"/>
    <property type="match status" value="1"/>
</dbReference>
<evidence type="ECO:0000256" key="4">
    <source>
        <dbReference type="SAM" id="SignalP"/>
    </source>
</evidence>
<reference evidence="7" key="1">
    <citation type="submission" date="2016-07" db="EMBL/GenBank/DDBJ databases">
        <title>Nontailed viruses are major unrecognized killers of bacteria in the ocean.</title>
        <authorList>
            <person name="Kauffman K."/>
            <person name="Hussain F."/>
            <person name="Yang J."/>
            <person name="Arevalo P."/>
            <person name="Brown J."/>
            <person name="Cutler M."/>
            <person name="Kelly L."/>
            <person name="Polz M.F."/>
        </authorList>
    </citation>
    <scope>NUCLEOTIDE SEQUENCE [LARGE SCALE GENOMIC DNA]</scope>
    <source>
        <strain evidence="7">10N.261.51.B8</strain>
    </source>
</reference>
<name>A0A2N7IJN2_9VIBR</name>
<dbReference type="PANTHER" id="PTHR34501:SF2">
    <property type="entry name" value="OUTER MEMBRANE PORIN F-RELATED"/>
    <property type="match status" value="1"/>
</dbReference>
<comment type="subcellular location">
    <subcellularLocation>
        <location evidence="1">Cell outer membrane</location>
        <topology evidence="1">Multi-pass membrane protein</topology>
    </subcellularLocation>
</comment>
<organism evidence="6 7">
    <name type="scientific">Vibrio lentus</name>
    <dbReference type="NCBI Taxonomy" id="136468"/>
    <lineage>
        <taxon>Bacteria</taxon>
        <taxon>Pseudomonadati</taxon>
        <taxon>Pseudomonadota</taxon>
        <taxon>Gammaproteobacteria</taxon>
        <taxon>Vibrionales</taxon>
        <taxon>Vibrionaceae</taxon>
        <taxon>Vibrio</taxon>
    </lineage>
</organism>
<keyword evidence="3" id="KW-0472">Membrane</keyword>
<evidence type="ECO:0000256" key="2">
    <source>
        <dbReference type="ARBA" id="ARBA00022729"/>
    </source>
</evidence>
<keyword evidence="2 4" id="KW-0732">Signal</keyword>
<dbReference type="EMBL" id="MCYL01000010">
    <property type="protein sequence ID" value="PML57954.1"/>
    <property type="molecule type" value="Genomic_DNA"/>
</dbReference>
<comment type="caution">
    <text evidence="6">The sequence shown here is derived from an EMBL/GenBank/DDBJ whole genome shotgun (WGS) entry which is preliminary data.</text>
</comment>
<dbReference type="GO" id="GO:0009279">
    <property type="term" value="C:cell outer membrane"/>
    <property type="evidence" value="ECO:0007669"/>
    <property type="project" value="UniProtKB-SubCell"/>
</dbReference>
<feature type="chain" id="PRO_5014963915" description="Porin domain-containing protein" evidence="4">
    <location>
        <begin position="20"/>
        <end position="324"/>
    </location>
</feature>
<dbReference type="Gene3D" id="2.40.160.10">
    <property type="entry name" value="Porin"/>
    <property type="match status" value="1"/>
</dbReference>
<feature type="domain" description="Porin" evidence="5">
    <location>
        <begin position="9"/>
        <end position="304"/>
    </location>
</feature>
<dbReference type="InterPro" id="IPR023614">
    <property type="entry name" value="Porin_dom_sf"/>
</dbReference>